<sequence length="130" mass="14948">MVRRLVLIVLVGLLTACSGVGVEPNRELVQKAIALQMQQTQQQLQQQVRDLDIKHIKIAQKQPISIQDLPGYRVQGTYDLKIKLPKQQLTQPKNPFEVYLQRQKEGKTWRLALPQFSPNGVSSWFTYLIP</sequence>
<evidence type="ECO:0000313" key="2">
    <source>
        <dbReference type="Proteomes" id="UP000032452"/>
    </source>
</evidence>
<dbReference type="PATRIC" id="fig|1618023.3.peg.2147"/>
<reference evidence="1 2" key="1">
    <citation type="submission" date="2015-02" db="EMBL/GenBank/DDBJ databases">
        <title>Draft genome of a novel marine cyanobacterium (Chroococcales) isolated from South Atlantic Ocean.</title>
        <authorList>
            <person name="Rigonato J."/>
            <person name="Alvarenga D.O."/>
            <person name="Branco L.H."/>
            <person name="Varani A.M."/>
            <person name="Brandini F.P."/>
            <person name="Fiore M.F."/>
        </authorList>
    </citation>
    <scope>NUCLEOTIDE SEQUENCE [LARGE SCALE GENOMIC DNA]</scope>
    <source>
        <strain evidence="1 2">CENA595</strain>
    </source>
</reference>
<keyword evidence="2" id="KW-1185">Reference proteome</keyword>
<dbReference type="PROSITE" id="PS51257">
    <property type="entry name" value="PROKAR_LIPOPROTEIN"/>
    <property type="match status" value="1"/>
</dbReference>
<dbReference type="OrthoDB" id="468126at2"/>
<organism evidence="1 2">
    <name type="scientific">Aliterella atlantica CENA595</name>
    <dbReference type="NCBI Taxonomy" id="1618023"/>
    <lineage>
        <taxon>Bacteria</taxon>
        <taxon>Bacillati</taxon>
        <taxon>Cyanobacteriota</taxon>
        <taxon>Cyanophyceae</taxon>
        <taxon>Chroococcidiopsidales</taxon>
        <taxon>Aliterellaceae</taxon>
        <taxon>Aliterella</taxon>
    </lineage>
</organism>
<dbReference type="STRING" id="1618023.UH38_20460"/>
<protein>
    <recommendedName>
        <fullName evidence="3">Lipoprotein</fullName>
    </recommendedName>
</protein>
<accession>A0A0D8ZS22</accession>
<evidence type="ECO:0000313" key="1">
    <source>
        <dbReference type="EMBL" id="KJH70006.1"/>
    </source>
</evidence>
<comment type="caution">
    <text evidence="1">The sequence shown here is derived from an EMBL/GenBank/DDBJ whole genome shotgun (WGS) entry which is preliminary data.</text>
</comment>
<dbReference type="AlphaFoldDB" id="A0A0D8ZS22"/>
<proteinExistence type="predicted"/>
<gene>
    <name evidence="1" type="ORF">UH38_20460</name>
</gene>
<dbReference type="RefSeq" id="WP_045056550.1">
    <property type="nucleotide sequence ID" value="NZ_CAWMDP010000025.1"/>
</dbReference>
<dbReference type="Proteomes" id="UP000032452">
    <property type="component" value="Unassembled WGS sequence"/>
</dbReference>
<dbReference type="EMBL" id="JYON01000029">
    <property type="protein sequence ID" value="KJH70006.1"/>
    <property type="molecule type" value="Genomic_DNA"/>
</dbReference>
<evidence type="ECO:0008006" key="3">
    <source>
        <dbReference type="Google" id="ProtNLM"/>
    </source>
</evidence>
<name>A0A0D8ZS22_9CYAN</name>